<dbReference type="InterPro" id="IPR008275">
    <property type="entry name" value="CoA_E_activase_dom"/>
</dbReference>
<dbReference type="KEGG" id="fsi:Flexsi_0521"/>
<evidence type="ECO:0000256" key="4">
    <source>
        <dbReference type="ARBA" id="ARBA00023014"/>
    </source>
</evidence>
<reference evidence="6 7" key="1">
    <citation type="journal article" date="2011" name="Stand. Genomic Sci.">
        <title>Genome sequence of the moderately thermophilic halophile Flexistipes sinusarabici strain (MAS10).</title>
        <authorList>
            <person name="Lapidus A."/>
            <person name="Chertkov O."/>
            <person name="Nolan M."/>
            <person name="Lucas S."/>
            <person name="Hammon N."/>
            <person name="Deshpande S."/>
            <person name="Cheng J.F."/>
            <person name="Tapia R."/>
            <person name="Han C."/>
            <person name="Goodwin L."/>
            <person name="Pitluck S."/>
            <person name="Liolios K."/>
            <person name="Pagani I."/>
            <person name="Ivanova N."/>
            <person name="Huntemann M."/>
            <person name="Mavromatis K."/>
            <person name="Mikhailova N."/>
            <person name="Pati A."/>
            <person name="Chen A."/>
            <person name="Palaniappan K."/>
            <person name="Land M."/>
            <person name="Hauser L."/>
            <person name="Brambilla E.M."/>
            <person name="Rohde M."/>
            <person name="Abt B."/>
            <person name="Spring S."/>
            <person name="Goker M."/>
            <person name="Bristow J."/>
            <person name="Eisen J.A."/>
            <person name="Markowitz V."/>
            <person name="Hugenholtz P."/>
            <person name="Kyrpides N.C."/>
            <person name="Klenk H.P."/>
            <person name="Woyke T."/>
        </authorList>
    </citation>
    <scope>NUCLEOTIDE SEQUENCE [LARGE SCALE GENOMIC DNA]</scope>
    <source>
        <strain evidence="7">DSM 4947 / MAS 10</strain>
    </source>
</reference>
<dbReference type="AlphaFoldDB" id="F8E9F6"/>
<dbReference type="CDD" id="cd24109">
    <property type="entry name" value="ASKHA_NBD_YjiL-like"/>
    <property type="match status" value="1"/>
</dbReference>
<dbReference type="NCBIfam" id="TIGR00241">
    <property type="entry name" value="CoA_E_activ"/>
    <property type="match status" value="1"/>
</dbReference>
<dbReference type="STRING" id="717231.Flexsi_0521"/>
<dbReference type="Gene3D" id="3.30.420.40">
    <property type="match status" value="2"/>
</dbReference>
<dbReference type="Proteomes" id="UP000006621">
    <property type="component" value="Chromosome"/>
</dbReference>
<gene>
    <name evidence="6" type="ordered locus">Flexsi_0521</name>
</gene>
<dbReference type="PANTHER" id="PTHR32329:SF5">
    <property type="entry name" value="ACTIVATOR OF 2-HYDROXYACYL-COA DEHYDRATASE"/>
    <property type="match status" value="1"/>
</dbReference>
<proteinExistence type="predicted"/>
<dbReference type="SUPFAM" id="SSF53067">
    <property type="entry name" value="Actin-like ATPase domain"/>
    <property type="match status" value="1"/>
</dbReference>
<dbReference type="eggNOG" id="COG1924">
    <property type="taxonomic scope" value="Bacteria"/>
</dbReference>
<sequence length="247" mass="27316">MTKTGMDLGSRFVKICIENEGELSFYKYDTIDFYKKYVSRDSSNQLKIEHSLLDNVNSKITATGYGRNLMNFSNAEVISEIKAHFQGARRQTGLDDFVLIDIGGQDSKVIKASGGFIDDFVMNDKCAASTGRFLENAANILRINIDEMAAYTENPCKLSSTCAIFSESEIVGKIAEGVSTEEISAGVNLSVARRLLPLVKRFSRYEIYGAGGVVSLNGVKYFLQELLDKEINVLENYQYNAAIGCVV</sequence>
<comment type="cofactor">
    <cofactor evidence="1">
        <name>[4Fe-4S] cluster</name>
        <dbReference type="ChEBI" id="CHEBI:49883"/>
    </cofactor>
</comment>
<organism evidence="6 7">
    <name type="scientific">Flexistipes sinusarabici (strain ATCC 49648 / DSM 4947 / MAS 10)</name>
    <dbReference type="NCBI Taxonomy" id="717231"/>
    <lineage>
        <taxon>Bacteria</taxon>
        <taxon>Pseudomonadati</taxon>
        <taxon>Deferribacterota</taxon>
        <taxon>Deferribacteres</taxon>
        <taxon>Deferribacterales</taxon>
        <taxon>Flexistipitaceae</taxon>
        <taxon>Flexistipes</taxon>
    </lineage>
</organism>
<evidence type="ECO:0000256" key="1">
    <source>
        <dbReference type="ARBA" id="ARBA00001966"/>
    </source>
</evidence>
<evidence type="ECO:0000256" key="3">
    <source>
        <dbReference type="ARBA" id="ARBA00023004"/>
    </source>
</evidence>
<dbReference type="PANTHER" id="PTHR32329">
    <property type="entry name" value="BIFUNCTIONAL PROTEIN [INCLUDES 2-HYDROXYACYL-COA DEHYDRATASE (N-TER) AND ITS ACTIVATOR DOMAIN (C_TERM)-RELATED"/>
    <property type="match status" value="1"/>
</dbReference>
<protein>
    <submittedName>
        <fullName evidence="6">CoA-substrate-specific enzyme activase</fullName>
    </submittedName>
</protein>
<feature type="domain" description="ATPase BadF/BadG/BcrA/BcrD type" evidence="5">
    <location>
        <begin position="60"/>
        <end position="245"/>
    </location>
</feature>
<dbReference type="InterPro" id="IPR043129">
    <property type="entry name" value="ATPase_NBD"/>
</dbReference>
<dbReference type="InterPro" id="IPR051805">
    <property type="entry name" value="Dehydratase_Activator_Redct"/>
</dbReference>
<keyword evidence="7" id="KW-1185">Reference proteome</keyword>
<dbReference type="InterPro" id="IPR002731">
    <property type="entry name" value="ATPase_BadF"/>
</dbReference>
<dbReference type="RefSeq" id="WP_013885717.1">
    <property type="nucleotide sequence ID" value="NC_015672.1"/>
</dbReference>
<keyword evidence="4" id="KW-0411">Iron-sulfur</keyword>
<evidence type="ECO:0000256" key="2">
    <source>
        <dbReference type="ARBA" id="ARBA00022723"/>
    </source>
</evidence>
<dbReference type="Pfam" id="PF01869">
    <property type="entry name" value="BcrAD_BadFG"/>
    <property type="match status" value="1"/>
</dbReference>
<name>F8E9F6_FLESM</name>
<keyword evidence="2" id="KW-0479">Metal-binding</keyword>
<accession>F8E9F6</accession>
<evidence type="ECO:0000313" key="7">
    <source>
        <dbReference type="Proteomes" id="UP000006621"/>
    </source>
</evidence>
<reference evidence="7" key="2">
    <citation type="submission" date="2011-06" db="EMBL/GenBank/DDBJ databases">
        <title>The complete genome of Flexistipes sinusarabici DSM 4947.</title>
        <authorList>
            <person name="Lucas S."/>
            <person name="Han J."/>
            <person name="Lapidus A."/>
            <person name="Bruce D."/>
            <person name="Goodwin L."/>
            <person name="Pitluck S."/>
            <person name="Peters L."/>
            <person name="Kyrpides N."/>
            <person name="Mavromatis K."/>
            <person name="Ivanova N."/>
            <person name="Mikhailova N."/>
            <person name="Chertkov O."/>
            <person name="Detter J.C."/>
            <person name="Tapia R."/>
            <person name="Han C."/>
            <person name="Land M."/>
            <person name="Hauser L."/>
            <person name="Markowitz V."/>
            <person name="Cheng J.-F."/>
            <person name="Hugenholtz P."/>
            <person name="Woyke T."/>
            <person name="Wu D."/>
            <person name="Spring S."/>
            <person name="Schroeder M."/>
            <person name="Brambilla E."/>
            <person name="Klenk H.-P."/>
            <person name="Eisen J.A."/>
        </authorList>
    </citation>
    <scope>NUCLEOTIDE SEQUENCE [LARGE SCALE GENOMIC DNA]</scope>
    <source>
        <strain evidence="7">DSM 4947 / MAS 10</strain>
    </source>
</reference>
<dbReference type="HOGENOM" id="CLU_066597_2_0_0"/>
<dbReference type="GO" id="GO:0046872">
    <property type="term" value="F:metal ion binding"/>
    <property type="evidence" value="ECO:0007669"/>
    <property type="project" value="UniProtKB-KW"/>
</dbReference>
<evidence type="ECO:0000313" key="6">
    <source>
        <dbReference type="EMBL" id="AEI14208.1"/>
    </source>
</evidence>
<dbReference type="OrthoDB" id="9778513at2"/>
<dbReference type="EMBL" id="CP002858">
    <property type="protein sequence ID" value="AEI14208.1"/>
    <property type="molecule type" value="Genomic_DNA"/>
</dbReference>
<keyword evidence="3" id="KW-0408">Iron</keyword>
<dbReference type="GO" id="GO:0051536">
    <property type="term" value="F:iron-sulfur cluster binding"/>
    <property type="evidence" value="ECO:0007669"/>
    <property type="project" value="UniProtKB-KW"/>
</dbReference>
<evidence type="ECO:0000259" key="5">
    <source>
        <dbReference type="Pfam" id="PF01869"/>
    </source>
</evidence>